<sequence>MSLLPGVSEGGAASDNPRSTSIKTEESSSVTVAVTTVTTTITTITSATSATTIITTQTDSSSSSLPSRQRSLKDRLRDGIAGGFTWHGRYWYPGNPWSSRTSYFDSNFIRTIDDLFINCLDQKEQGQLQCSCRNSVSGSES</sequence>
<reference evidence="2" key="1">
    <citation type="journal article" date="2020" name="G3 (Bethesda)">
        <title>High-Quality Assemblies for Three Invasive Social Wasps from the &lt;i&gt;Vespula&lt;/i&gt; Genus.</title>
        <authorList>
            <person name="Harrop T.W.R."/>
            <person name="Guhlin J."/>
            <person name="McLaughlin G.M."/>
            <person name="Permina E."/>
            <person name="Stockwell P."/>
            <person name="Gilligan J."/>
            <person name="Le Lec M.F."/>
            <person name="Gruber M.A.M."/>
            <person name="Quinn O."/>
            <person name="Lovegrove M."/>
            <person name="Duncan E.J."/>
            <person name="Remnant E.J."/>
            <person name="Van Eeckhoven J."/>
            <person name="Graham B."/>
            <person name="Knapp R.A."/>
            <person name="Langford K.W."/>
            <person name="Kronenberg Z."/>
            <person name="Press M.O."/>
            <person name="Eacker S.M."/>
            <person name="Wilson-Rankin E.E."/>
            <person name="Purcell J."/>
            <person name="Lester P.J."/>
            <person name="Dearden P.K."/>
        </authorList>
    </citation>
    <scope>NUCLEOTIDE SEQUENCE</scope>
    <source>
        <strain evidence="2">Volc-1</strain>
    </source>
</reference>
<gene>
    <name evidence="2" type="ORF">H0235_008451</name>
</gene>
<evidence type="ECO:0000313" key="3">
    <source>
        <dbReference type="Proteomes" id="UP000600918"/>
    </source>
</evidence>
<dbReference type="EMBL" id="JACSDY010000007">
    <property type="protein sequence ID" value="KAF7423168.1"/>
    <property type="molecule type" value="Genomic_DNA"/>
</dbReference>
<dbReference type="Proteomes" id="UP000600918">
    <property type="component" value="Unassembled WGS sequence"/>
</dbReference>
<accession>A0A834U945</accession>
<organism evidence="2 3">
    <name type="scientific">Vespula pensylvanica</name>
    <name type="common">Western yellow jacket</name>
    <name type="synonym">Wasp</name>
    <dbReference type="NCBI Taxonomy" id="30213"/>
    <lineage>
        <taxon>Eukaryota</taxon>
        <taxon>Metazoa</taxon>
        <taxon>Ecdysozoa</taxon>
        <taxon>Arthropoda</taxon>
        <taxon>Hexapoda</taxon>
        <taxon>Insecta</taxon>
        <taxon>Pterygota</taxon>
        <taxon>Neoptera</taxon>
        <taxon>Endopterygota</taxon>
        <taxon>Hymenoptera</taxon>
        <taxon>Apocrita</taxon>
        <taxon>Aculeata</taxon>
        <taxon>Vespoidea</taxon>
        <taxon>Vespidae</taxon>
        <taxon>Vespinae</taxon>
        <taxon>Vespula</taxon>
    </lineage>
</organism>
<name>A0A834U945_VESPE</name>
<keyword evidence="3" id="KW-1185">Reference proteome</keyword>
<protein>
    <submittedName>
        <fullName evidence="2">Uncharacterized protein</fullName>
    </submittedName>
</protein>
<comment type="caution">
    <text evidence="2">The sequence shown here is derived from an EMBL/GenBank/DDBJ whole genome shotgun (WGS) entry which is preliminary data.</text>
</comment>
<evidence type="ECO:0000313" key="2">
    <source>
        <dbReference type="EMBL" id="KAF7423168.1"/>
    </source>
</evidence>
<evidence type="ECO:0000256" key="1">
    <source>
        <dbReference type="SAM" id="MobiDB-lite"/>
    </source>
</evidence>
<proteinExistence type="predicted"/>
<dbReference type="AlphaFoldDB" id="A0A834U945"/>
<feature type="region of interest" description="Disordered" evidence="1">
    <location>
        <begin position="1"/>
        <end position="27"/>
    </location>
</feature>